<comment type="caution">
    <text evidence="9">The sequence shown here is derived from an EMBL/GenBank/DDBJ whole genome shotgun (WGS) entry which is preliminary data.</text>
</comment>
<dbReference type="InterPro" id="IPR011701">
    <property type="entry name" value="MFS"/>
</dbReference>
<feature type="transmembrane region" description="Helical" evidence="7">
    <location>
        <begin position="54"/>
        <end position="80"/>
    </location>
</feature>
<protein>
    <recommendedName>
        <fullName evidence="8">Major facilitator superfamily (MFS) profile domain-containing protein</fullName>
    </recommendedName>
</protein>
<evidence type="ECO:0000256" key="4">
    <source>
        <dbReference type="ARBA" id="ARBA00023136"/>
    </source>
</evidence>
<name>A0A9P5H8J8_9HYPO</name>
<dbReference type="AlphaFoldDB" id="A0A9P5H8J8"/>
<evidence type="ECO:0000313" key="10">
    <source>
        <dbReference type="Proteomes" id="UP000722485"/>
    </source>
</evidence>
<feature type="transmembrane region" description="Helical" evidence="7">
    <location>
        <begin position="378"/>
        <end position="399"/>
    </location>
</feature>
<sequence length="526" mass="56075">MAPTLSGHELISSRGGTPRSCDEKGETPTRSGDESTSGLTEVDDAPQYVHGLRLALIVTGLILTVFCLGLDNSILATAIPSITNEFKSLEDVAWYGSSYLLTTCCFQLIYGKLYAEFKITWVFLAALGIFELGSIICAAAPNSIALVIGRAVAGIGCAGLLSGALTIIAESLPVHKRPIYTGAIGGTSGIAQIIAPTLGGVFTDRATWRWCFWINLPFGAITAIIILFFVKMPDRTKRNKTVGIRNFLIQMDVPGTLILMPFMICLLLGLQWGGTTYAWTNWRRSVACSALFTLGMSGALFVIVYYVPIWFQAVRNTTAEQSGINFLTASGAMSVAAVVGGVLTTKIGYYVPQMIFSSILCAISGGLILQYDLDTSTGYWIGTLIMFGFAAGMGLQMPFTAIQTIFQGPDIPLATSIIILAQSISGTIFLAVGQNLFQSSLLKKLASGAPEVDAKGVIAHGVSNLFADMQEQYSTASATEVLKAYNGALQKCLMLCVILASISLLGAVGMEWKSVKPKKADEATES</sequence>
<feature type="transmembrane region" description="Helical" evidence="7">
    <location>
        <begin position="349"/>
        <end position="371"/>
    </location>
</feature>
<dbReference type="PANTHER" id="PTHR23501:SF199">
    <property type="entry name" value="MFS EFFLUX TRANSPORTER INPD-RELATED"/>
    <property type="match status" value="1"/>
</dbReference>
<dbReference type="InterPro" id="IPR020846">
    <property type="entry name" value="MFS_dom"/>
</dbReference>
<gene>
    <name evidence="9" type="ORF">G7Z17_g4552</name>
</gene>
<keyword evidence="3 7" id="KW-1133">Transmembrane helix</keyword>
<dbReference type="Proteomes" id="UP000722485">
    <property type="component" value="Unassembled WGS sequence"/>
</dbReference>
<accession>A0A9P5H8J8</accession>
<evidence type="ECO:0000313" key="9">
    <source>
        <dbReference type="EMBL" id="KAF7552092.1"/>
    </source>
</evidence>
<dbReference type="InterPro" id="IPR036259">
    <property type="entry name" value="MFS_trans_sf"/>
</dbReference>
<comment type="subcellular location">
    <subcellularLocation>
        <location evidence="1">Membrane</location>
        <topology evidence="1">Multi-pass membrane protein</topology>
    </subcellularLocation>
</comment>
<dbReference type="FunFam" id="1.20.1720.10:FF:000012">
    <property type="entry name" value="MFS toxin efflux pump (AflT)"/>
    <property type="match status" value="1"/>
</dbReference>
<feature type="transmembrane region" description="Helical" evidence="7">
    <location>
        <begin position="147"/>
        <end position="168"/>
    </location>
</feature>
<feature type="transmembrane region" description="Helical" evidence="7">
    <location>
        <begin position="290"/>
        <end position="311"/>
    </location>
</feature>
<feature type="transmembrane region" description="Helical" evidence="7">
    <location>
        <begin position="92"/>
        <end position="110"/>
    </location>
</feature>
<feature type="transmembrane region" description="Helical" evidence="7">
    <location>
        <begin position="492"/>
        <end position="510"/>
    </location>
</feature>
<dbReference type="SUPFAM" id="SSF103473">
    <property type="entry name" value="MFS general substrate transporter"/>
    <property type="match status" value="1"/>
</dbReference>
<dbReference type="Gene3D" id="1.20.1250.20">
    <property type="entry name" value="MFS general substrate transporter like domains"/>
    <property type="match status" value="1"/>
</dbReference>
<dbReference type="PANTHER" id="PTHR23501">
    <property type="entry name" value="MAJOR FACILITATOR SUPERFAMILY"/>
    <property type="match status" value="1"/>
</dbReference>
<feature type="region of interest" description="Disordered" evidence="6">
    <location>
        <begin position="1"/>
        <end position="41"/>
    </location>
</feature>
<feature type="compositionally biased region" description="Basic and acidic residues" evidence="6">
    <location>
        <begin position="20"/>
        <end position="33"/>
    </location>
</feature>
<evidence type="ECO:0000256" key="3">
    <source>
        <dbReference type="ARBA" id="ARBA00022989"/>
    </source>
</evidence>
<proteinExistence type="predicted"/>
<dbReference type="CDD" id="cd17502">
    <property type="entry name" value="MFS_Azr1_MDR_like"/>
    <property type="match status" value="1"/>
</dbReference>
<feature type="transmembrane region" description="Helical" evidence="7">
    <location>
        <begin position="323"/>
        <end position="343"/>
    </location>
</feature>
<feature type="transmembrane region" description="Helical" evidence="7">
    <location>
        <begin position="207"/>
        <end position="230"/>
    </location>
</feature>
<evidence type="ECO:0000256" key="5">
    <source>
        <dbReference type="ARBA" id="ARBA00023180"/>
    </source>
</evidence>
<dbReference type="GO" id="GO:0005886">
    <property type="term" value="C:plasma membrane"/>
    <property type="evidence" value="ECO:0007669"/>
    <property type="project" value="TreeGrafter"/>
</dbReference>
<keyword evidence="4 7" id="KW-0472">Membrane</keyword>
<dbReference type="GO" id="GO:0022857">
    <property type="term" value="F:transmembrane transporter activity"/>
    <property type="evidence" value="ECO:0007669"/>
    <property type="project" value="InterPro"/>
</dbReference>
<dbReference type="Pfam" id="PF07690">
    <property type="entry name" value="MFS_1"/>
    <property type="match status" value="1"/>
</dbReference>
<evidence type="ECO:0000256" key="6">
    <source>
        <dbReference type="SAM" id="MobiDB-lite"/>
    </source>
</evidence>
<keyword evidence="5" id="KW-0325">Glycoprotein</keyword>
<feature type="domain" description="Major facilitator superfamily (MFS) profile" evidence="8">
    <location>
        <begin position="57"/>
        <end position="518"/>
    </location>
</feature>
<keyword evidence="10" id="KW-1185">Reference proteome</keyword>
<evidence type="ECO:0000256" key="1">
    <source>
        <dbReference type="ARBA" id="ARBA00004141"/>
    </source>
</evidence>
<evidence type="ECO:0000256" key="7">
    <source>
        <dbReference type="SAM" id="Phobius"/>
    </source>
</evidence>
<dbReference type="EMBL" id="JAANBB010000066">
    <property type="protein sequence ID" value="KAF7552092.1"/>
    <property type="molecule type" value="Genomic_DNA"/>
</dbReference>
<keyword evidence="2 7" id="KW-0812">Transmembrane</keyword>
<dbReference type="Gene3D" id="1.20.1720.10">
    <property type="entry name" value="Multidrug resistance protein D"/>
    <property type="match status" value="1"/>
</dbReference>
<feature type="transmembrane region" description="Helical" evidence="7">
    <location>
        <begin position="122"/>
        <end position="141"/>
    </location>
</feature>
<organism evidence="9 10">
    <name type="scientific">Cylindrodendrum hubeiense</name>
    <dbReference type="NCBI Taxonomy" id="595255"/>
    <lineage>
        <taxon>Eukaryota</taxon>
        <taxon>Fungi</taxon>
        <taxon>Dikarya</taxon>
        <taxon>Ascomycota</taxon>
        <taxon>Pezizomycotina</taxon>
        <taxon>Sordariomycetes</taxon>
        <taxon>Hypocreomycetidae</taxon>
        <taxon>Hypocreales</taxon>
        <taxon>Nectriaceae</taxon>
        <taxon>Cylindrodendrum</taxon>
    </lineage>
</organism>
<dbReference type="PROSITE" id="PS50850">
    <property type="entry name" value="MFS"/>
    <property type="match status" value="1"/>
</dbReference>
<feature type="transmembrane region" description="Helical" evidence="7">
    <location>
        <begin position="411"/>
        <end position="433"/>
    </location>
</feature>
<feature type="transmembrane region" description="Helical" evidence="7">
    <location>
        <begin position="180"/>
        <end position="201"/>
    </location>
</feature>
<feature type="transmembrane region" description="Helical" evidence="7">
    <location>
        <begin position="251"/>
        <end position="270"/>
    </location>
</feature>
<evidence type="ECO:0000256" key="2">
    <source>
        <dbReference type="ARBA" id="ARBA00022692"/>
    </source>
</evidence>
<dbReference type="OrthoDB" id="10021397at2759"/>
<reference evidence="9" key="1">
    <citation type="submission" date="2020-03" db="EMBL/GenBank/DDBJ databases">
        <title>Draft Genome Sequence of Cylindrodendrum hubeiense.</title>
        <authorList>
            <person name="Buettner E."/>
            <person name="Kellner H."/>
        </authorList>
    </citation>
    <scope>NUCLEOTIDE SEQUENCE</scope>
    <source>
        <strain evidence="9">IHI 201604</strain>
    </source>
</reference>
<evidence type="ECO:0000259" key="8">
    <source>
        <dbReference type="PROSITE" id="PS50850"/>
    </source>
</evidence>